<gene>
    <name evidence="2" type="ORF">GL279_08445</name>
</gene>
<protein>
    <recommendedName>
        <fullName evidence="4">Lipoprotein</fullName>
    </recommendedName>
</protein>
<evidence type="ECO:0008006" key="4">
    <source>
        <dbReference type="Google" id="ProtNLM"/>
    </source>
</evidence>
<organism evidence="2 3">
    <name type="scientific">Paracoccus limosus</name>
    <dbReference type="NCBI Taxonomy" id="913252"/>
    <lineage>
        <taxon>Bacteria</taxon>
        <taxon>Pseudomonadati</taxon>
        <taxon>Pseudomonadota</taxon>
        <taxon>Alphaproteobacteria</taxon>
        <taxon>Rhodobacterales</taxon>
        <taxon>Paracoccaceae</taxon>
        <taxon>Paracoccus</taxon>
    </lineage>
</organism>
<name>A0A844H7X7_9RHOB</name>
<dbReference type="PROSITE" id="PS51257">
    <property type="entry name" value="PROKAR_LIPOPROTEIN"/>
    <property type="match status" value="1"/>
</dbReference>
<dbReference type="Proteomes" id="UP000442533">
    <property type="component" value="Unassembled WGS sequence"/>
</dbReference>
<reference evidence="2 3" key="1">
    <citation type="submission" date="2019-11" db="EMBL/GenBank/DDBJ databases">
        <authorList>
            <person name="Dong K."/>
        </authorList>
    </citation>
    <scope>NUCLEOTIDE SEQUENCE [LARGE SCALE GENOMIC DNA]</scope>
    <source>
        <strain evidence="2 3">JCM 17370</strain>
    </source>
</reference>
<feature type="chain" id="PRO_5032687429" description="Lipoprotein" evidence="1">
    <location>
        <begin position="23"/>
        <end position="260"/>
    </location>
</feature>
<dbReference type="OrthoDB" id="7860885at2"/>
<dbReference type="RefSeq" id="WP_155064190.1">
    <property type="nucleotide sequence ID" value="NZ_WMIF01000009.1"/>
</dbReference>
<comment type="caution">
    <text evidence="2">The sequence shown here is derived from an EMBL/GenBank/DDBJ whole genome shotgun (WGS) entry which is preliminary data.</text>
</comment>
<keyword evidence="3" id="KW-1185">Reference proteome</keyword>
<dbReference type="EMBL" id="WMIF01000009">
    <property type="protein sequence ID" value="MTH34627.1"/>
    <property type="molecule type" value="Genomic_DNA"/>
</dbReference>
<dbReference type="AlphaFoldDB" id="A0A844H7X7"/>
<evidence type="ECO:0000313" key="3">
    <source>
        <dbReference type="Proteomes" id="UP000442533"/>
    </source>
</evidence>
<keyword evidence="1" id="KW-0732">Signal</keyword>
<accession>A0A844H7X7</accession>
<evidence type="ECO:0000313" key="2">
    <source>
        <dbReference type="EMBL" id="MTH34627.1"/>
    </source>
</evidence>
<feature type="signal peptide" evidence="1">
    <location>
        <begin position="1"/>
        <end position="22"/>
    </location>
</feature>
<sequence>MRKTFSRCVGLGLMAAMLAGCASDESTGDNGRPKTKPEALNVAVLQSDAGSPGKKAMARARISTKSGDILILEPDGSVTPMALDSPGGRDAFEVSEADLAALNENLGLDLSGVRAMGAVRKRGPTAQEKALAEFKARTQPLKLNLPASFKPDSKDFLASSVKSYDSPRRKGDSLVEVTANLRSGVDADTAFAYATCALAHWAESKGAPYARHIRTLSDKRNGKIMVGSVFTLSDKKPMGLTVMTTKDTLQECKARGIPAA</sequence>
<evidence type="ECO:0000256" key="1">
    <source>
        <dbReference type="SAM" id="SignalP"/>
    </source>
</evidence>
<proteinExistence type="predicted"/>